<dbReference type="Proteomes" id="UP000683000">
    <property type="component" value="Unassembled WGS sequence"/>
</dbReference>
<comment type="caution">
    <text evidence="3">The sequence shown here is derived from an EMBL/GenBank/DDBJ whole genome shotgun (WGS) entry which is preliminary data.</text>
</comment>
<proteinExistence type="predicted"/>
<name>A0A8I3A4A5_9AGAM</name>
<feature type="domain" description="DUF8205" evidence="2">
    <location>
        <begin position="5"/>
        <end position="114"/>
    </location>
</feature>
<keyword evidence="4" id="KW-1185">Reference proteome</keyword>
<sequence>MWSGEREKLNSNPVYRNNPLGLVEFVNNDSDFSITCPLAIPPSSMKLAKDKEPFMMLSGLTDKTFEMPMTVASCMEFMNLHMRADKENQLKLRVEMTEEDKLIVRNARDKSVKREAAIVLRQKMEGVDLCLDAFGWVLIAYFLADIIPCIVSGLWLPDRASYGAAPPPTASPDSILLSVTVMTVMLFIGPTIPPLVVNPDQFHMPAELVDQFTYVRQPEVDHTNTRTSTVSAPLTAVRKVLPE</sequence>
<evidence type="ECO:0000259" key="2">
    <source>
        <dbReference type="Pfam" id="PF26632"/>
    </source>
</evidence>
<keyword evidence="1" id="KW-1133">Transmembrane helix</keyword>
<dbReference type="OrthoDB" id="341421at2759"/>
<feature type="transmembrane region" description="Helical" evidence="1">
    <location>
        <begin position="133"/>
        <end position="155"/>
    </location>
</feature>
<dbReference type="InterPro" id="IPR058518">
    <property type="entry name" value="DUF8205"/>
</dbReference>
<dbReference type="Pfam" id="PF26632">
    <property type="entry name" value="DUF8205"/>
    <property type="match status" value="1"/>
</dbReference>
<evidence type="ECO:0000313" key="4">
    <source>
        <dbReference type="Proteomes" id="UP000683000"/>
    </source>
</evidence>
<reference evidence="3" key="1">
    <citation type="submission" date="2021-03" db="EMBL/GenBank/DDBJ databases">
        <title>Evolutionary innovations through gain and loss of genes in the ectomycorrhizal Boletales.</title>
        <authorList>
            <person name="Wu G."/>
            <person name="Miyauchi S."/>
            <person name="Morin E."/>
            <person name="Yang Z.-L."/>
            <person name="Xu J."/>
            <person name="Martin F.M."/>
        </authorList>
    </citation>
    <scope>NUCLEOTIDE SEQUENCE</scope>
    <source>
        <strain evidence="3">BR01</strain>
    </source>
</reference>
<dbReference type="EMBL" id="JAGFBS010000054">
    <property type="protein sequence ID" value="KAG6370311.1"/>
    <property type="molecule type" value="Genomic_DNA"/>
</dbReference>
<gene>
    <name evidence="3" type="ORF">JVT61DRAFT_12264</name>
</gene>
<accession>A0A8I3A4A5</accession>
<feature type="transmembrane region" description="Helical" evidence="1">
    <location>
        <begin position="175"/>
        <end position="197"/>
    </location>
</feature>
<protein>
    <recommendedName>
        <fullName evidence="2">DUF8205 domain-containing protein</fullName>
    </recommendedName>
</protein>
<dbReference type="AlphaFoldDB" id="A0A8I3A4A5"/>
<keyword evidence="1" id="KW-0812">Transmembrane</keyword>
<evidence type="ECO:0000313" key="3">
    <source>
        <dbReference type="EMBL" id="KAG6370311.1"/>
    </source>
</evidence>
<evidence type="ECO:0000256" key="1">
    <source>
        <dbReference type="SAM" id="Phobius"/>
    </source>
</evidence>
<organism evidence="3 4">
    <name type="scientific">Boletus reticuloceps</name>
    <dbReference type="NCBI Taxonomy" id="495285"/>
    <lineage>
        <taxon>Eukaryota</taxon>
        <taxon>Fungi</taxon>
        <taxon>Dikarya</taxon>
        <taxon>Basidiomycota</taxon>
        <taxon>Agaricomycotina</taxon>
        <taxon>Agaricomycetes</taxon>
        <taxon>Agaricomycetidae</taxon>
        <taxon>Boletales</taxon>
        <taxon>Boletineae</taxon>
        <taxon>Boletaceae</taxon>
        <taxon>Boletoideae</taxon>
        <taxon>Boletus</taxon>
    </lineage>
</organism>
<keyword evidence="1" id="KW-0472">Membrane</keyword>